<dbReference type="OrthoDB" id="6224119at2759"/>
<comment type="subcellular location">
    <subcellularLocation>
        <location evidence="1">Membrane</location>
        <topology evidence="1">Multi-pass membrane protein</topology>
    </subcellularLocation>
</comment>
<dbReference type="Proteomes" id="UP000699462">
    <property type="component" value="Unassembled WGS sequence"/>
</dbReference>
<name>A0A8T0D057_9TREM</name>
<reference evidence="10 11" key="1">
    <citation type="submission" date="2019-07" db="EMBL/GenBank/DDBJ databases">
        <title>Annotation for the trematode Paragonimus westermani.</title>
        <authorList>
            <person name="Choi Y.-J."/>
        </authorList>
    </citation>
    <scope>NUCLEOTIDE SEQUENCE [LARGE SCALE GENOMIC DNA]</scope>
    <source>
        <strain evidence="10">180907_Pwestermani</strain>
    </source>
</reference>
<evidence type="ECO:0000256" key="5">
    <source>
        <dbReference type="ARBA" id="ARBA00023065"/>
    </source>
</evidence>
<dbReference type="AlphaFoldDB" id="A0A8T0D057"/>
<evidence type="ECO:0000256" key="8">
    <source>
        <dbReference type="ARBA" id="ARBA00023303"/>
    </source>
</evidence>
<dbReference type="GO" id="GO:0008076">
    <property type="term" value="C:voltage-gated potassium channel complex"/>
    <property type="evidence" value="ECO:0007669"/>
    <property type="project" value="TreeGrafter"/>
</dbReference>
<dbReference type="GO" id="GO:0005513">
    <property type="term" value="P:detection of calcium ion"/>
    <property type="evidence" value="ECO:0007669"/>
    <property type="project" value="TreeGrafter"/>
</dbReference>
<evidence type="ECO:0000256" key="6">
    <source>
        <dbReference type="ARBA" id="ARBA00023136"/>
    </source>
</evidence>
<comment type="caution">
    <text evidence="10">The sequence shown here is derived from an EMBL/GenBank/DDBJ whole genome shotgun (WGS) entry which is preliminary data.</text>
</comment>
<keyword evidence="6 9" id="KW-0472">Membrane</keyword>
<evidence type="ECO:0000256" key="2">
    <source>
        <dbReference type="ARBA" id="ARBA00022448"/>
    </source>
</evidence>
<dbReference type="PANTHER" id="PTHR10258">
    <property type="entry name" value="CALCIUM-ACTIVATED POTASSIUM CHANNEL SUBUNIT BETA"/>
    <property type="match status" value="1"/>
</dbReference>
<evidence type="ECO:0000256" key="9">
    <source>
        <dbReference type="SAM" id="Phobius"/>
    </source>
</evidence>
<feature type="transmembrane region" description="Helical" evidence="9">
    <location>
        <begin position="340"/>
        <end position="365"/>
    </location>
</feature>
<feature type="transmembrane region" description="Helical" evidence="9">
    <location>
        <begin position="67"/>
        <end position="95"/>
    </location>
</feature>
<accession>A0A8T0D057</accession>
<organism evidence="10 11">
    <name type="scientific">Paragonimus westermani</name>
    <dbReference type="NCBI Taxonomy" id="34504"/>
    <lineage>
        <taxon>Eukaryota</taxon>
        <taxon>Metazoa</taxon>
        <taxon>Spiralia</taxon>
        <taxon>Lophotrochozoa</taxon>
        <taxon>Platyhelminthes</taxon>
        <taxon>Trematoda</taxon>
        <taxon>Digenea</taxon>
        <taxon>Plagiorchiida</taxon>
        <taxon>Troglotremata</taxon>
        <taxon>Troglotrematidae</taxon>
        <taxon>Paragonimus</taxon>
    </lineage>
</organism>
<evidence type="ECO:0000256" key="3">
    <source>
        <dbReference type="ARBA" id="ARBA00022692"/>
    </source>
</evidence>
<gene>
    <name evidence="10" type="ORF">P879_08281</name>
</gene>
<evidence type="ECO:0000256" key="7">
    <source>
        <dbReference type="ARBA" id="ARBA00023180"/>
    </source>
</evidence>
<evidence type="ECO:0000256" key="1">
    <source>
        <dbReference type="ARBA" id="ARBA00004141"/>
    </source>
</evidence>
<keyword evidence="7" id="KW-0325">Glycoprotein</keyword>
<dbReference type="GO" id="GO:0015459">
    <property type="term" value="F:potassium channel regulator activity"/>
    <property type="evidence" value="ECO:0007669"/>
    <property type="project" value="TreeGrafter"/>
</dbReference>
<dbReference type="EMBL" id="JTDF01021874">
    <property type="protein sequence ID" value="KAF8561270.1"/>
    <property type="molecule type" value="Genomic_DNA"/>
</dbReference>
<evidence type="ECO:0000313" key="10">
    <source>
        <dbReference type="EMBL" id="KAF8561270.1"/>
    </source>
</evidence>
<evidence type="ECO:0000256" key="4">
    <source>
        <dbReference type="ARBA" id="ARBA00022989"/>
    </source>
</evidence>
<dbReference type="PANTHER" id="PTHR10258:SF8">
    <property type="entry name" value="CALCIUM-ACTIVATED POTASSIUM CHANNEL BK ALPHA SUBUNIT DOMAIN-CONTAINING PROTEIN"/>
    <property type="match status" value="1"/>
</dbReference>
<proteinExistence type="predicted"/>
<dbReference type="GO" id="GO:0015269">
    <property type="term" value="F:calcium-activated potassium channel activity"/>
    <property type="evidence" value="ECO:0007669"/>
    <property type="project" value="InterPro"/>
</dbReference>
<keyword evidence="4 9" id="KW-1133">Transmembrane helix</keyword>
<keyword evidence="11" id="KW-1185">Reference proteome</keyword>
<sequence length="379" mass="42955">MLQATASLIAGARVEDEQGRLLSYLNNRHNGSSAASGVPKREYQRRFNYSLTARLRNRVCSDSCLKFIYLSCATLVSASFIIECILLHLIVFPYLSESVFEPGVCKFSAARREDDPKKCENKCSKERSTFPCLQLLVVFTPIRFTSPVLDTGHETLEQHSMKTTGKNAVAPVTEPFVGKESASLFINRPASLQFATLWDMQQRYDIPPNARFNFSSPESRFVYLYDYFSTFAAHKTSKCSTSPCHRREEDNKNAVEDFKRVLWRRHLFLCYARPVKVLNTSEPNSLRWFQKTGASDGDSQSENRNDDHQLDRPIIQSSISVPKASKDAAAILYRLYTPSMFFHSLCWPGGIFLGALVVLLFTYLADGCQAWARDKTVIA</sequence>
<keyword evidence="3 9" id="KW-0812">Transmembrane</keyword>
<dbReference type="InterPro" id="IPR003930">
    <property type="entry name" value="K_chnl_Ca-activ_BK_bsu"/>
</dbReference>
<keyword evidence="8" id="KW-0407">Ion channel</keyword>
<keyword evidence="5" id="KW-0406">Ion transport</keyword>
<evidence type="ECO:0000313" key="11">
    <source>
        <dbReference type="Proteomes" id="UP000699462"/>
    </source>
</evidence>
<protein>
    <submittedName>
        <fullName evidence="10">Uncharacterized protein</fullName>
    </submittedName>
</protein>
<keyword evidence="2" id="KW-0813">Transport</keyword>